<dbReference type="Proteomes" id="UP000250266">
    <property type="component" value="Unassembled WGS sequence"/>
</dbReference>
<evidence type="ECO:0000313" key="1">
    <source>
        <dbReference type="EMBL" id="OCK77061.1"/>
    </source>
</evidence>
<sequence>MNEMRPPMPMNDYHRSMPTSAYDMDPRDPRVMNSSFDSCRMGMEGPDYFGAMGMGPAMGLMGGPFTNRPHSRGPYPPGFDQEMMTMGGYQIDVDERVRRNNLFVQLVNGQISYAAKYGQMQPKMCTDGRFPPDFRTARTVEEVKVMDPTALDRILRAYGLPTDLRSLRLTSRDSVSTKTAHHAKLCTLFDFLGAMQISERERMKRGAIMPY</sequence>
<dbReference type="EMBL" id="KV745158">
    <property type="protein sequence ID" value="OCK77061.1"/>
    <property type="molecule type" value="Genomic_DNA"/>
</dbReference>
<evidence type="ECO:0000313" key="2">
    <source>
        <dbReference type="Proteomes" id="UP000250266"/>
    </source>
</evidence>
<organism evidence="1 2">
    <name type="scientific">Lepidopterella palustris CBS 459.81</name>
    <dbReference type="NCBI Taxonomy" id="1314670"/>
    <lineage>
        <taxon>Eukaryota</taxon>
        <taxon>Fungi</taxon>
        <taxon>Dikarya</taxon>
        <taxon>Ascomycota</taxon>
        <taxon>Pezizomycotina</taxon>
        <taxon>Dothideomycetes</taxon>
        <taxon>Pleosporomycetidae</taxon>
        <taxon>Mytilinidiales</taxon>
        <taxon>Argynnaceae</taxon>
        <taxon>Lepidopterella</taxon>
    </lineage>
</organism>
<reference evidence="1 2" key="1">
    <citation type="journal article" date="2016" name="Nat. Commun.">
        <title>Ectomycorrhizal ecology is imprinted in the genome of the dominant symbiotic fungus Cenococcum geophilum.</title>
        <authorList>
            <consortium name="DOE Joint Genome Institute"/>
            <person name="Peter M."/>
            <person name="Kohler A."/>
            <person name="Ohm R.A."/>
            <person name="Kuo A."/>
            <person name="Krutzmann J."/>
            <person name="Morin E."/>
            <person name="Arend M."/>
            <person name="Barry K.W."/>
            <person name="Binder M."/>
            <person name="Choi C."/>
            <person name="Clum A."/>
            <person name="Copeland A."/>
            <person name="Grisel N."/>
            <person name="Haridas S."/>
            <person name="Kipfer T."/>
            <person name="LaButti K."/>
            <person name="Lindquist E."/>
            <person name="Lipzen A."/>
            <person name="Maire R."/>
            <person name="Meier B."/>
            <person name="Mihaltcheva S."/>
            <person name="Molinier V."/>
            <person name="Murat C."/>
            <person name="Poggeler S."/>
            <person name="Quandt C.A."/>
            <person name="Sperisen C."/>
            <person name="Tritt A."/>
            <person name="Tisserant E."/>
            <person name="Crous P.W."/>
            <person name="Henrissat B."/>
            <person name="Nehls U."/>
            <person name="Egli S."/>
            <person name="Spatafora J.W."/>
            <person name="Grigoriev I.V."/>
            <person name="Martin F.M."/>
        </authorList>
    </citation>
    <scope>NUCLEOTIDE SEQUENCE [LARGE SCALE GENOMIC DNA]</scope>
    <source>
        <strain evidence="1 2">CBS 459.81</strain>
    </source>
</reference>
<dbReference type="OrthoDB" id="5389823at2759"/>
<name>A0A8E2E460_9PEZI</name>
<protein>
    <submittedName>
        <fullName evidence="1">Uncharacterized protein</fullName>
    </submittedName>
</protein>
<keyword evidence="2" id="KW-1185">Reference proteome</keyword>
<proteinExistence type="predicted"/>
<gene>
    <name evidence="1" type="ORF">K432DRAFT_130029</name>
</gene>
<accession>A0A8E2E460</accession>
<dbReference type="AlphaFoldDB" id="A0A8E2E460"/>